<proteinExistence type="predicted"/>
<evidence type="ECO:0000313" key="2">
    <source>
        <dbReference type="EMBL" id="GAG56831.1"/>
    </source>
</evidence>
<dbReference type="PANTHER" id="PTHR43031:SF16">
    <property type="entry name" value="OXIDOREDUCTASE"/>
    <property type="match status" value="1"/>
</dbReference>
<dbReference type="SMART" id="SM00450">
    <property type="entry name" value="RHOD"/>
    <property type="match status" value="1"/>
</dbReference>
<dbReference type="Gene3D" id="3.40.250.10">
    <property type="entry name" value="Rhodanese-like domain"/>
    <property type="match status" value="1"/>
</dbReference>
<dbReference type="SUPFAM" id="SSF52821">
    <property type="entry name" value="Rhodanese/Cell cycle control phosphatase"/>
    <property type="match status" value="1"/>
</dbReference>
<dbReference type="InterPro" id="IPR036873">
    <property type="entry name" value="Rhodanese-like_dom_sf"/>
</dbReference>
<dbReference type="EMBL" id="BART01008698">
    <property type="protein sequence ID" value="GAG56831.1"/>
    <property type="molecule type" value="Genomic_DNA"/>
</dbReference>
<accession>X1A9G6</accession>
<gene>
    <name evidence="2" type="ORF">S01H4_19492</name>
</gene>
<protein>
    <recommendedName>
        <fullName evidence="1">Rhodanese domain-containing protein</fullName>
    </recommendedName>
</protein>
<evidence type="ECO:0000259" key="1">
    <source>
        <dbReference type="PROSITE" id="PS50206"/>
    </source>
</evidence>
<comment type="caution">
    <text evidence="2">The sequence shown here is derived from an EMBL/GenBank/DDBJ whole genome shotgun (WGS) entry which is preliminary data.</text>
</comment>
<dbReference type="AlphaFoldDB" id="X1A9G6"/>
<dbReference type="Pfam" id="PF00581">
    <property type="entry name" value="Rhodanese"/>
    <property type="match status" value="1"/>
</dbReference>
<sequence length="206" mass="23400">MINSISARELRRYQDEGKSHVLLDVRGPKRRQNRIQSALSVPVNELEKYATKLPKDQPVILYDQDKKGEYSSQAVLKLQELGFPNVLKLEGGVEKWAASTYPMESIQEHQRISFESIARLATKPIVSTEIQIPDLSQVEPIDSEEVTKFLEARSPPPEFDHLGYEVKATEQINGIFLMVNPDPRNMPYVPSNSLVICHHKISNHPS</sequence>
<name>X1A9G6_9ZZZZ</name>
<dbReference type="CDD" id="cd00158">
    <property type="entry name" value="RHOD"/>
    <property type="match status" value="1"/>
</dbReference>
<reference evidence="2" key="1">
    <citation type="journal article" date="2014" name="Front. Microbiol.">
        <title>High frequency of phylogenetically diverse reductive dehalogenase-homologous genes in deep subseafloor sedimentary metagenomes.</title>
        <authorList>
            <person name="Kawai M."/>
            <person name="Futagami T."/>
            <person name="Toyoda A."/>
            <person name="Takaki Y."/>
            <person name="Nishi S."/>
            <person name="Hori S."/>
            <person name="Arai W."/>
            <person name="Tsubouchi T."/>
            <person name="Morono Y."/>
            <person name="Uchiyama I."/>
            <person name="Ito T."/>
            <person name="Fujiyama A."/>
            <person name="Inagaki F."/>
            <person name="Takami H."/>
        </authorList>
    </citation>
    <scope>NUCLEOTIDE SEQUENCE</scope>
    <source>
        <strain evidence="2">Expedition CK06-06</strain>
    </source>
</reference>
<dbReference type="PROSITE" id="PS50206">
    <property type="entry name" value="RHODANESE_3"/>
    <property type="match status" value="1"/>
</dbReference>
<organism evidence="2">
    <name type="scientific">marine sediment metagenome</name>
    <dbReference type="NCBI Taxonomy" id="412755"/>
    <lineage>
        <taxon>unclassified sequences</taxon>
        <taxon>metagenomes</taxon>
        <taxon>ecological metagenomes</taxon>
    </lineage>
</organism>
<dbReference type="InterPro" id="IPR001763">
    <property type="entry name" value="Rhodanese-like_dom"/>
</dbReference>
<dbReference type="PANTHER" id="PTHR43031">
    <property type="entry name" value="FAD-DEPENDENT OXIDOREDUCTASE"/>
    <property type="match status" value="1"/>
</dbReference>
<dbReference type="InterPro" id="IPR050229">
    <property type="entry name" value="GlpE_sulfurtransferase"/>
</dbReference>
<feature type="domain" description="Rhodanese" evidence="1">
    <location>
        <begin position="16"/>
        <end position="105"/>
    </location>
</feature>